<feature type="domain" description="BioF2-like acetyltransferase" evidence="1">
    <location>
        <begin position="182"/>
        <end position="298"/>
    </location>
</feature>
<organism evidence="2 3">
    <name type="scientific">Mesobaculum littorinae</name>
    <dbReference type="NCBI Taxonomy" id="2486419"/>
    <lineage>
        <taxon>Bacteria</taxon>
        <taxon>Pseudomonadati</taxon>
        <taxon>Pseudomonadota</taxon>
        <taxon>Alphaproteobacteria</taxon>
        <taxon>Rhodobacterales</taxon>
        <taxon>Roseobacteraceae</taxon>
        <taxon>Mesobaculum</taxon>
    </lineage>
</organism>
<reference evidence="2 3" key="1">
    <citation type="submission" date="2018-11" db="EMBL/GenBank/DDBJ databases">
        <title>Mesobaculum littorinae gen. nov., sp. nov., isolated from Littorina scabra that represents a novel genus of the order Rhodobacteraceae.</title>
        <authorList>
            <person name="Li F."/>
        </authorList>
    </citation>
    <scope>NUCLEOTIDE SEQUENCE [LARGE SCALE GENOMIC DNA]</scope>
    <source>
        <strain evidence="2 3">M0103</strain>
    </source>
</reference>
<evidence type="ECO:0000259" key="1">
    <source>
        <dbReference type="Pfam" id="PF13480"/>
    </source>
</evidence>
<sequence>MSGATATGGGPRVAIHALPDAATRAAALNFVQASPAYSYLQDPDWPEVAPRNNRRHAYRLVTMSDAATPDGCPGPLRLVGVLRLTRLAGGYATAAFRRGPVTATPGDLFPLLADLLPALRGAGVVSLTLNPRWSGEAARIAEKALAAHGARPLPEARQTLHTRTGLVDLSGTLDDIYARFGAKMRRQLRAIPKAGLTTRPVRDAADLAWFDACVAAFRDTRGFEGAGHPDAAGHLDWVRRRGGSFNIVEHEGRVFGGFVTYRDGDRALPVSVAWAEADSKLPRTFIAFDTAIRDAVTDPHPPRWLDMSGLSRPEAQARDPAAARRDSFKMRFRPEIVDLVPAHEITLRPLLAGATRALRRMQRGSGA</sequence>
<dbReference type="SUPFAM" id="SSF55729">
    <property type="entry name" value="Acyl-CoA N-acyltransferases (Nat)"/>
    <property type="match status" value="1"/>
</dbReference>
<dbReference type="InterPro" id="IPR016181">
    <property type="entry name" value="Acyl_CoA_acyltransferase"/>
</dbReference>
<comment type="caution">
    <text evidence="2">The sequence shown here is derived from an EMBL/GenBank/DDBJ whole genome shotgun (WGS) entry which is preliminary data.</text>
</comment>
<dbReference type="RefSeq" id="WP_127905705.1">
    <property type="nucleotide sequence ID" value="NZ_RQXX01000002.1"/>
</dbReference>
<dbReference type="Proteomes" id="UP000285908">
    <property type="component" value="Unassembled WGS sequence"/>
</dbReference>
<dbReference type="InterPro" id="IPR038740">
    <property type="entry name" value="BioF2-like_GNAT_dom"/>
</dbReference>
<dbReference type="AlphaFoldDB" id="A0A438AIG8"/>
<keyword evidence="2" id="KW-0808">Transferase</keyword>
<dbReference type="Gene3D" id="3.40.630.30">
    <property type="match status" value="1"/>
</dbReference>
<gene>
    <name evidence="2" type="ORF">EKE94_06010</name>
</gene>
<dbReference type="Pfam" id="PF13480">
    <property type="entry name" value="Acetyltransf_6"/>
    <property type="match status" value="1"/>
</dbReference>
<dbReference type="OrthoDB" id="7858528at2"/>
<proteinExistence type="predicted"/>
<keyword evidence="3" id="KW-1185">Reference proteome</keyword>
<dbReference type="GO" id="GO:0016740">
    <property type="term" value="F:transferase activity"/>
    <property type="evidence" value="ECO:0007669"/>
    <property type="project" value="UniProtKB-KW"/>
</dbReference>
<name>A0A438AIG8_9RHOB</name>
<accession>A0A438AIG8</accession>
<evidence type="ECO:0000313" key="2">
    <source>
        <dbReference type="EMBL" id="RVV98472.1"/>
    </source>
</evidence>
<evidence type="ECO:0000313" key="3">
    <source>
        <dbReference type="Proteomes" id="UP000285908"/>
    </source>
</evidence>
<dbReference type="EMBL" id="RQXX01000002">
    <property type="protein sequence ID" value="RVV98472.1"/>
    <property type="molecule type" value="Genomic_DNA"/>
</dbReference>
<protein>
    <submittedName>
        <fullName evidence="2">GNAT family N-acetyltransferase</fullName>
    </submittedName>
</protein>